<gene>
    <name evidence="1" type="ORF">Poly30_05790</name>
</gene>
<accession>A0A518ELW4</accession>
<dbReference type="AlphaFoldDB" id="A0A518ELW4"/>
<proteinExistence type="predicted"/>
<name>A0A518ELW4_9BACT</name>
<protein>
    <submittedName>
        <fullName evidence="1">Uncharacterized protein</fullName>
    </submittedName>
</protein>
<keyword evidence="2" id="KW-1185">Reference proteome</keyword>
<dbReference type="Proteomes" id="UP000320390">
    <property type="component" value="Chromosome"/>
</dbReference>
<reference evidence="1 2" key="1">
    <citation type="submission" date="2019-02" db="EMBL/GenBank/DDBJ databases">
        <title>Deep-cultivation of Planctomycetes and their phenomic and genomic characterization uncovers novel biology.</title>
        <authorList>
            <person name="Wiegand S."/>
            <person name="Jogler M."/>
            <person name="Boedeker C."/>
            <person name="Pinto D."/>
            <person name="Vollmers J."/>
            <person name="Rivas-Marin E."/>
            <person name="Kohn T."/>
            <person name="Peeters S.H."/>
            <person name="Heuer A."/>
            <person name="Rast P."/>
            <person name="Oberbeckmann S."/>
            <person name="Bunk B."/>
            <person name="Jeske O."/>
            <person name="Meyerdierks A."/>
            <person name="Storesund J.E."/>
            <person name="Kallscheuer N."/>
            <person name="Luecker S."/>
            <person name="Lage O.M."/>
            <person name="Pohl T."/>
            <person name="Merkel B.J."/>
            <person name="Hornburger P."/>
            <person name="Mueller R.-W."/>
            <person name="Bruemmer F."/>
            <person name="Labrenz M."/>
            <person name="Spormann A.M."/>
            <person name="Op den Camp H."/>
            <person name="Overmann J."/>
            <person name="Amann R."/>
            <person name="Jetten M.S.M."/>
            <person name="Mascher T."/>
            <person name="Medema M.H."/>
            <person name="Devos D.P."/>
            <person name="Kaster A.-K."/>
            <person name="Ovreas L."/>
            <person name="Rohde M."/>
            <person name="Galperin M.Y."/>
            <person name="Jogler C."/>
        </authorList>
    </citation>
    <scope>NUCLEOTIDE SEQUENCE [LARGE SCALE GENOMIC DNA]</scope>
    <source>
        <strain evidence="1 2">Poly30</strain>
    </source>
</reference>
<dbReference type="EMBL" id="CP036434">
    <property type="protein sequence ID" value="QDV05084.1"/>
    <property type="molecule type" value="Genomic_DNA"/>
</dbReference>
<evidence type="ECO:0000313" key="1">
    <source>
        <dbReference type="EMBL" id="QDV05084.1"/>
    </source>
</evidence>
<organism evidence="1 2">
    <name type="scientific">Saltatorellus ferox</name>
    <dbReference type="NCBI Taxonomy" id="2528018"/>
    <lineage>
        <taxon>Bacteria</taxon>
        <taxon>Pseudomonadati</taxon>
        <taxon>Planctomycetota</taxon>
        <taxon>Planctomycetia</taxon>
        <taxon>Planctomycetia incertae sedis</taxon>
        <taxon>Saltatorellus</taxon>
    </lineage>
</organism>
<evidence type="ECO:0000313" key="2">
    <source>
        <dbReference type="Proteomes" id="UP000320390"/>
    </source>
</evidence>
<sequence length="114" mass="13426">MAMAWFLAGLAAGYLISSRQAEPAAWMADAEHLQETFQLSAKRRYVLNQVLDHHDRELQEIERRHFAQTREAMEPEIRALFSRTDATIRDTIIPPAQRERFDELRRPRVLIPER</sequence>